<dbReference type="EMBL" id="WTVH01000052">
    <property type="protein sequence ID" value="NMF95205.1"/>
    <property type="molecule type" value="Genomic_DNA"/>
</dbReference>
<keyword evidence="4" id="KW-1185">Reference proteome</keyword>
<sequence length="83" mass="8757">MTTLTVTAKGQVTLRKDLLKHLGVEPGQKIEVSELPGGRIEVKAARPGGTIDSFIGLLAGKTRKVATIEEMNEAAASGWAGRE</sequence>
<dbReference type="PROSITE" id="PS51740">
    <property type="entry name" value="SPOVT_ABRB"/>
    <property type="match status" value="1"/>
</dbReference>
<dbReference type="Proteomes" id="UP000601990">
    <property type="component" value="Unassembled WGS sequence"/>
</dbReference>
<dbReference type="Pfam" id="PF04014">
    <property type="entry name" value="MazE_antitoxin"/>
    <property type="match status" value="1"/>
</dbReference>
<proteinExistence type="predicted"/>
<feature type="domain" description="SpoVT-AbrB" evidence="2">
    <location>
        <begin position="1"/>
        <end position="47"/>
    </location>
</feature>
<dbReference type="InterPro" id="IPR037914">
    <property type="entry name" value="SpoVT-AbrB_sf"/>
</dbReference>
<dbReference type="RefSeq" id="WP_169200402.1">
    <property type="nucleotide sequence ID" value="NZ_WTVH02000009.1"/>
</dbReference>
<dbReference type="InterPro" id="IPR007159">
    <property type="entry name" value="SpoVT-AbrB_dom"/>
</dbReference>
<organism evidence="3 4">
    <name type="scientific">Aromatoleum buckelii</name>
    <dbReference type="NCBI Taxonomy" id="200254"/>
    <lineage>
        <taxon>Bacteria</taxon>
        <taxon>Pseudomonadati</taxon>
        <taxon>Pseudomonadota</taxon>
        <taxon>Betaproteobacteria</taxon>
        <taxon>Rhodocyclales</taxon>
        <taxon>Rhodocyclaceae</taxon>
        <taxon>Aromatoleum</taxon>
    </lineage>
</organism>
<keyword evidence="1 3" id="KW-0238">DNA-binding</keyword>
<reference evidence="3" key="1">
    <citation type="submission" date="2019-12" db="EMBL/GenBank/DDBJ databases">
        <title>Comparative genomics gives insights into the taxonomy of the Azoarcus-Aromatoleum group and reveals separate origins of nif in the plant-associated Azoarcus and non-plant-associated Aromatoleum sub-groups.</title>
        <authorList>
            <person name="Lafos M."/>
            <person name="Maluk M."/>
            <person name="Batista M."/>
            <person name="Junghare M."/>
            <person name="Carmona M."/>
            <person name="Faoro H."/>
            <person name="Cruz L.M."/>
            <person name="Battistoni F."/>
            <person name="De Souza E."/>
            <person name="Pedrosa F."/>
            <person name="Chen W.-M."/>
            <person name="Poole P.S."/>
            <person name="Dixon R.A."/>
            <person name="James E.K."/>
        </authorList>
    </citation>
    <scope>NUCLEOTIDE SEQUENCE</scope>
    <source>
        <strain evidence="3">U120</strain>
    </source>
</reference>
<dbReference type="SMART" id="SM00966">
    <property type="entry name" value="SpoVT_AbrB"/>
    <property type="match status" value="1"/>
</dbReference>
<gene>
    <name evidence="3" type="ORF">GO608_18005</name>
</gene>
<protein>
    <submittedName>
        <fullName evidence="3">AbrB/MazE/SpoVT family DNA-binding domain-containing protein</fullName>
    </submittedName>
</protein>
<accession>A0ABX1N7E2</accession>
<dbReference type="Gene3D" id="2.10.260.10">
    <property type="match status" value="1"/>
</dbReference>
<evidence type="ECO:0000259" key="2">
    <source>
        <dbReference type="PROSITE" id="PS51740"/>
    </source>
</evidence>
<comment type="caution">
    <text evidence="3">The sequence shown here is derived from an EMBL/GenBank/DDBJ whole genome shotgun (WGS) entry which is preliminary data.</text>
</comment>
<evidence type="ECO:0000256" key="1">
    <source>
        <dbReference type="PROSITE-ProRule" id="PRU01076"/>
    </source>
</evidence>
<evidence type="ECO:0000313" key="4">
    <source>
        <dbReference type="Proteomes" id="UP000601990"/>
    </source>
</evidence>
<evidence type="ECO:0000313" key="3">
    <source>
        <dbReference type="EMBL" id="NMF95205.1"/>
    </source>
</evidence>
<dbReference type="SUPFAM" id="SSF89447">
    <property type="entry name" value="AbrB/MazE/MraZ-like"/>
    <property type="match status" value="1"/>
</dbReference>
<dbReference type="GO" id="GO:0003677">
    <property type="term" value="F:DNA binding"/>
    <property type="evidence" value="ECO:0007669"/>
    <property type="project" value="UniProtKB-KW"/>
</dbReference>
<name>A0ABX1N7E2_9RHOO</name>